<comment type="caution">
    <text evidence="1">The sequence shown here is derived from an EMBL/GenBank/DDBJ whole genome shotgun (WGS) entry which is preliminary data.</text>
</comment>
<protein>
    <recommendedName>
        <fullName evidence="3">Ferritin-like domain-containing protein</fullName>
    </recommendedName>
</protein>
<evidence type="ECO:0000313" key="2">
    <source>
        <dbReference type="Proteomes" id="UP000528460"/>
    </source>
</evidence>
<dbReference type="RefSeq" id="WP_171411754.1">
    <property type="nucleotide sequence ID" value="NZ_JABFJW010000002.1"/>
</dbReference>
<gene>
    <name evidence="1" type="ORF">HNS30_00380</name>
</gene>
<dbReference type="AlphaFoldDB" id="A0A7Y4JM02"/>
<dbReference type="Proteomes" id="UP000528460">
    <property type="component" value="Unassembled WGS sequence"/>
</dbReference>
<sequence>MANDKDHLFPRNLLLRQTVARLLFAAPVLSVIGCAEEDDGGCIPYDAYEGRYDTYDRLPDGGAPNDLNCLEVCTKLTSHRCQTHSVPTTHPDGGETLEPYTNCFTIVPAGCGSDGRRPEGLQAARAEAHCALGSHFARMAWLEAASVPAFLRLAEELKAHGAPAELIRAARRSAGEEVRHTRAARALARRHGATVPAVEVAPFSSRSLEALLWENAKEGCVGETYGALVAGWQARTARDPQVREALSRIAEDELRHAELSWAVEAWATEHLAPDARQRLREARRDAFHDLERRVAREEPDAVLVQEAGLPSRDAALHLLRGLQVLIA</sequence>
<evidence type="ECO:0008006" key="3">
    <source>
        <dbReference type="Google" id="ProtNLM"/>
    </source>
</evidence>
<proteinExistence type="predicted"/>
<dbReference type="InterPro" id="IPR009078">
    <property type="entry name" value="Ferritin-like_SF"/>
</dbReference>
<reference evidence="1 2" key="1">
    <citation type="submission" date="2020-05" db="EMBL/GenBank/DDBJ databases">
        <authorList>
            <person name="Whitworth D."/>
        </authorList>
    </citation>
    <scope>NUCLEOTIDE SEQUENCE [LARGE SCALE GENOMIC DNA]</scope>
    <source>
        <strain evidence="1 2">CA046A</strain>
    </source>
</reference>
<name>A0A7Y4JM02_9BACT</name>
<evidence type="ECO:0000313" key="1">
    <source>
        <dbReference type="EMBL" id="NOK07504.1"/>
    </source>
</evidence>
<accession>A0A7Y4JM02</accession>
<dbReference type="EMBL" id="JABFJW010000002">
    <property type="protein sequence ID" value="NOK07504.1"/>
    <property type="molecule type" value="Genomic_DNA"/>
</dbReference>
<dbReference type="PROSITE" id="PS51257">
    <property type="entry name" value="PROKAR_LIPOPROTEIN"/>
    <property type="match status" value="1"/>
</dbReference>
<dbReference type="SUPFAM" id="SSF47240">
    <property type="entry name" value="Ferritin-like"/>
    <property type="match status" value="1"/>
</dbReference>
<organism evidence="1 2">
    <name type="scientific">Corallococcus exercitus</name>
    <dbReference type="NCBI Taxonomy" id="2316736"/>
    <lineage>
        <taxon>Bacteria</taxon>
        <taxon>Pseudomonadati</taxon>
        <taxon>Myxococcota</taxon>
        <taxon>Myxococcia</taxon>
        <taxon>Myxococcales</taxon>
        <taxon>Cystobacterineae</taxon>
        <taxon>Myxococcaceae</taxon>
        <taxon>Corallococcus</taxon>
    </lineage>
</organism>